<organism evidence="2 3">
    <name type="scientific">Arenibacter echinorum</name>
    <dbReference type="NCBI Taxonomy" id="440515"/>
    <lineage>
        <taxon>Bacteria</taxon>
        <taxon>Pseudomonadati</taxon>
        <taxon>Bacteroidota</taxon>
        <taxon>Flavobacteriia</taxon>
        <taxon>Flavobacteriales</taxon>
        <taxon>Flavobacteriaceae</taxon>
        <taxon>Arenibacter</taxon>
    </lineage>
</organism>
<gene>
    <name evidence="2" type="ORF">LV92_03199</name>
</gene>
<evidence type="ECO:0000313" key="2">
    <source>
        <dbReference type="EMBL" id="RAJ08981.1"/>
    </source>
</evidence>
<dbReference type="GO" id="GO:0032259">
    <property type="term" value="P:methylation"/>
    <property type="evidence" value="ECO:0007669"/>
    <property type="project" value="UniProtKB-KW"/>
</dbReference>
<name>A0A327QXB1_9FLAO</name>
<evidence type="ECO:0000313" key="3">
    <source>
        <dbReference type="Proteomes" id="UP000249696"/>
    </source>
</evidence>
<comment type="caution">
    <text evidence="2">The sequence shown here is derived from an EMBL/GenBank/DDBJ whole genome shotgun (WGS) entry which is preliminary data.</text>
</comment>
<dbReference type="EMBL" id="QLLN01000006">
    <property type="protein sequence ID" value="RAJ08981.1"/>
    <property type="molecule type" value="Genomic_DNA"/>
</dbReference>
<keyword evidence="2" id="KW-0489">Methyltransferase</keyword>
<dbReference type="InterPro" id="IPR041698">
    <property type="entry name" value="Methyltransf_25"/>
</dbReference>
<dbReference type="AlphaFoldDB" id="A0A327QXB1"/>
<sequence length="233" mass="26371">MQCQLECLWRMKENRIKRTKKPWPTKATMEQVYEMNLWGGNESDFYSGAGSHHPEIVNPYIAVLTLFLSSFKEPLTVCDLGCGDFNVGKELVGHTRKYIAIDIVTGLIARNREKYKADNLEFHCLDIALDELPSGDCAILRQVLQHLSNEEVQSVVGKLYNYKYVVLTEHLPEGDFVPNKDIISGQGIRLKKQSGLNLLAPPFNLKVKEKKPLLSHVLNDGKGVIVTTLYKIL</sequence>
<dbReference type="Proteomes" id="UP000249696">
    <property type="component" value="Unassembled WGS sequence"/>
</dbReference>
<dbReference type="Pfam" id="PF13649">
    <property type="entry name" value="Methyltransf_25"/>
    <property type="match status" value="1"/>
</dbReference>
<protein>
    <submittedName>
        <fullName evidence="2">Methyltransferase family protein</fullName>
    </submittedName>
</protein>
<dbReference type="Gene3D" id="3.40.50.150">
    <property type="entry name" value="Vaccinia Virus protein VP39"/>
    <property type="match status" value="1"/>
</dbReference>
<proteinExistence type="predicted"/>
<evidence type="ECO:0000259" key="1">
    <source>
        <dbReference type="Pfam" id="PF13649"/>
    </source>
</evidence>
<keyword evidence="2" id="KW-0808">Transferase</keyword>
<reference evidence="2 3" key="1">
    <citation type="submission" date="2018-06" db="EMBL/GenBank/DDBJ databases">
        <title>Genomic Encyclopedia of Archaeal and Bacterial Type Strains, Phase II (KMG-II): from individual species to whole genera.</title>
        <authorList>
            <person name="Goeker M."/>
        </authorList>
    </citation>
    <scope>NUCLEOTIDE SEQUENCE [LARGE SCALE GENOMIC DNA]</scope>
    <source>
        <strain evidence="2 3">DSM 23522</strain>
    </source>
</reference>
<dbReference type="GO" id="GO:0008168">
    <property type="term" value="F:methyltransferase activity"/>
    <property type="evidence" value="ECO:0007669"/>
    <property type="project" value="UniProtKB-KW"/>
</dbReference>
<feature type="domain" description="Methyltransferase" evidence="1">
    <location>
        <begin position="77"/>
        <end position="160"/>
    </location>
</feature>
<keyword evidence="3" id="KW-1185">Reference proteome</keyword>
<dbReference type="InterPro" id="IPR029063">
    <property type="entry name" value="SAM-dependent_MTases_sf"/>
</dbReference>
<accession>A0A327QXB1</accession>
<dbReference type="SUPFAM" id="SSF53335">
    <property type="entry name" value="S-adenosyl-L-methionine-dependent methyltransferases"/>
    <property type="match status" value="1"/>
</dbReference>